<dbReference type="AlphaFoldDB" id="A0AB39R1G0"/>
<feature type="compositionally biased region" description="Low complexity" evidence="1">
    <location>
        <begin position="595"/>
        <end position="617"/>
    </location>
</feature>
<dbReference type="Pfam" id="PF01019">
    <property type="entry name" value="G_glu_transpept"/>
    <property type="match status" value="2"/>
</dbReference>
<dbReference type="PANTHER" id="PTHR43881">
    <property type="entry name" value="GAMMA-GLUTAMYLTRANSPEPTIDASE (AFU_ORTHOLOGUE AFUA_4G13580)"/>
    <property type="match status" value="1"/>
</dbReference>
<dbReference type="Gene3D" id="3.60.20.40">
    <property type="match status" value="1"/>
</dbReference>
<dbReference type="EC" id="2.3.2.2" evidence="2"/>
<dbReference type="PRINTS" id="PR01210">
    <property type="entry name" value="GGTRANSPTASE"/>
</dbReference>
<feature type="region of interest" description="Disordered" evidence="1">
    <location>
        <begin position="235"/>
        <end position="300"/>
    </location>
</feature>
<dbReference type="InterPro" id="IPR029055">
    <property type="entry name" value="Ntn_hydrolases_N"/>
</dbReference>
<name>A0AB39R1G0_9ACTN</name>
<sequence>MTPAGALALAAPHPAALAAARQAAGRGGNAMDAALAAAAALTVVYPHQCSLGGDLIALVHAPDGGVRALLSVGAAAAGTDVEALRAADSRMPAQGPRTVTVPGVVAGWAALAEAYGTPGALAAALRDAAALARSGATVSAGLARAVRDNGERITADPGLSALLTGPDGRPVTEGDPLPQPRLATVLDELADDPWSFYRGAVAEALAAGLRDLGSPLTAADLAAHRAEFAEPVAVEPSGTVPVNDVPVADRADGRPSGVRAGESDPLGNGTKDTRPISTGPRSADAAGDRPTAGNASRARPVSADAMSVEAAGVEYTGVGTAGIRWWAAPPPSQGAVLPALLSVAADGPGSSAAESTRLLAARCQDASAARDLLLGDPRGQRLDLDGLLDPAPLAGALPPRPPFRPSGDTVAVTAVDSFGLAVSLIQSVYQTFGSGLCDPGTGIVLHNRGSAFSLLPGHPGLLRPGARPPHTLCPVIGRSPALLLAAGCQGGRAQPQILAQTLPGLADPDADPAAVLARPRWVTGARDIGFEEQTLLAEPGSVPAATPAVSPGLPVVVAPGLTDLAGHVQVARLTHDGRLDAASDPRADGGTVRLPAGTPAATRAGRTTRTTPEGTPV</sequence>
<proteinExistence type="predicted"/>
<dbReference type="InterPro" id="IPR043137">
    <property type="entry name" value="GGT_ssub_C"/>
</dbReference>
<evidence type="ECO:0000313" key="2">
    <source>
        <dbReference type="EMBL" id="XDQ48232.1"/>
    </source>
</evidence>
<dbReference type="InterPro" id="IPR052896">
    <property type="entry name" value="GGT-like_enzyme"/>
</dbReference>
<dbReference type="GO" id="GO:0103068">
    <property type="term" value="F:leukotriene C4 gamma-glutamyl transferase activity"/>
    <property type="evidence" value="ECO:0007669"/>
    <property type="project" value="UniProtKB-EC"/>
</dbReference>
<dbReference type="RefSeq" id="WP_369227057.1">
    <property type="nucleotide sequence ID" value="NZ_CP163441.1"/>
</dbReference>
<keyword evidence="2" id="KW-0808">Transferase</keyword>
<dbReference type="SUPFAM" id="SSF56235">
    <property type="entry name" value="N-terminal nucleophile aminohydrolases (Ntn hydrolases)"/>
    <property type="match status" value="2"/>
</dbReference>
<gene>
    <name evidence="2" type="ORF">AB5J52_41545</name>
</gene>
<evidence type="ECO:0000256" key="1">
    <source>
        <dbReference type="SAM" id="MobiDB-lite"/>
    </source>
</evidence>
<accession>A0AB39R1G0</accession>
<keyword evidence="2" id="KW-0012">Acyltransferase</keyword>
<dbReference type="EMBL" id="CP163441">
    <property type="protein sequence ID" value="XDQ48232.1"/>
    <property type="molecule type" value="Genomic_DNA"/>
</dbReference>
<feature type="compositionally biased region" description="Basic and acidic residues" evidence="1">
    <location>
        <begin position="576"/>
        <end position="587"/>
    </location>
</feature>
<dbReference type="PANTHER" id="PTHR43881:SF5">
    <property type="entry name" value="GAMMA-GLUTAMYLTRANSPEPTIDASE"/>
    <property type="match status" value="1"/>
</dbReference>
<feature type="region of interest" description="Disordered" evidence="1">
    <location>
        <begin position="157"/>
        <end position="178"/>
    </location>
</feature>
<protein>
    <submittedName>
        <fullName evidence="2">Gamma-glutamyltransferase</fullName>
        <ecNumber evidence="2">2.3.2.2</ecNumber>
    </submittedName>
</protein>
<reference evidence="2" key="1">
    <citation type="submission" date="2024-07" db="EMBL/GenBank/DDBJ databases">
        <authorList>
            <person name="Yu S.T."/>
        </authorList>
    </citation>
    <scope>NUCLEOTIDE SEQUENCE</scope>
    <source>
        <strain evidence="2">R39</strain>
    </source>
</reference>
<organism evidence="2">
    <name type="scientific">Streptomyces sp. R39</name>
    <dbReference type="NCBI Taxonomy" id="3238631"/>
    <lineage>
        <taxon>Bacteria</taxon>
        <taxon>Bacillati</taxon>
        <taxon>Actinomycetota</taxon>
        <taxon>Actinomycetes</taxon>
        <taxon>Kitasatosporales</taxon>
        <taxon>Streptomycetaceae</taxon>
        <taxon>Streptomyces</taxon>
    </lineage>
</organism>
<feature type="region of interest" description="Disordered" evidence="1">
    <location>
        <begin position="576"/>
        <end position="617"/>
    </location>
</feature>